<proteinExistence type="predicted"/>
<feature type="region of interest" description="Disordered" evidence="1">
    <location>
        <begin position="22"/>
        <end position="44"/>
    </location>
</feature>
<protein>
    <submittedName>
        <fullName evidence="2">Uncharacterized protein</fullName>
    </submittedName>
</protein>
<feature type="compositionally biased region" description="Low complexity" evidence="1">
    <location>
        <begin position="25"/>
        <end position="41"/>
    </location>
</feature>
<gene>
    <name evidence="2" type="ORF">LCGC14_1733630</name>
</gene>
<reference evidence="2" key="1">
    <citation type="journal article" date="2015" name="Nature">
        <title>Complex archaea that bridge the gap between prokaryotes and eukaryotes.</title>
        <authorList>
            <person name="Spang A."/>
            <person name="Saw J.H."/>
            <person name="Jorgensen S.L."/>
            <person name="Zaremba-Niedzwiedzka K."/>
            <person name="Martijn J."/>
            <person name="Lind A.E."/>
            <person name="van Eijk R."/>
            <person name="Schleper C."/>
            <person name="Guy L."/>
            <person name="Ettema T.J."/>
        </authorList>
    </citation>
    <scope>NUCLEOTIDE SEQUENCE</scope>
</reference>
<comment type="caution">
    <text evidence="2">The sequence shown here is derived from an EMBL/GenBank/DDBJ whole genome shotgun (WGS) entry which is preliminary data.</text>
</comment>
<name>A0A0F9H8S8_9ZZZZ</name>
<dbReference type="EMBL" id="LAZR01015764">
    <property type="protein sequence ID" value="KKM07465.1"/>
    <property type="molecule type" value="Genomic_DNA"/>
</dbReference>
<organism evidence="2">
    <name type="scientific">marine sediment metagenome</name>
    <dbReference type="NCBI Taxonomy" id="412755"/>
    <lineage>
        <taxon>unclassified sequences</taxon>
        <taxon>metagenomes</taxon>
        <taxon>ecological metagenomes</taxon>
    </lineage>
</organism>
<feature type="non-terminal residue" evidence="2">
    <location>
        <position position="479"/>
    </location>
</feature>
<evidence type="ECO:0000256" key="1">
    <source>
        <dbReference type="SAM" id="MobiDB-lite"/>
    </source>
</evidence>
<sequence>MRTFTLNRNGAIAEQGARFSSTYNSRFGGRPSGPRSSGQGRDIFDGALGATDNLGALPLLIINQIAATLRQIRMRPADPRPYEIKIQAQANISTLDMAKIRSIAYVGLGPYIPPLPPPPPPPPVDIEPAAVETVTEKFAPALIPITVSIFEIRRRLQAYDGPFLAFPPNIKSYLALTYRSWVSDTIENIKSALQDPSYTNAEKAALNADGAALFMALRSAENAEQLWQGTPPRIRRYWLNMHRYKILSYIVESMSPGAEIPEGEIVAPWPKDLLQLSALNPTEPQSPYTRVVAADITPGITPTEPVELLPAPTRIIPATPSDISPKQIVRGRELVKIVGDPSLTIMKAPSFKIGIPVIIGDKELTLWAYHPPVTAPLRDRDDGGEEMRRQLPPLIGRDLESFIFEPETLSGADREGYDELGFFSALWSAAKSAYGSVKKLIGGKAGTAAKGAISMISPSGKPHVNVASAAMGAAVQNMI</sequence>
<dbReference type="AlphaFoldDB" id="A0A0F9H8S8"/>
<accession>A0A0F9H8S8</accession>
<evidence type="ECO:0000313" key="2">
    <source>
        <dbReference type="EMBL" id="KKM07465.1"/>
    </source>
</evidence>